<name>A0ACC2CMK6_DIPCM</name>
<keyword evidence="2" id="KW-1185">Reference proteome</keyword>
<proteinExistence type="predicted"/>
<dbReference type="EMBL" id="CM055100">
    <property type="protein sequence ID" value="KAJ7543236.1"/>
    <property type="molecule type" value="Genomic_DNA"/>
</dbReference>
<protein>
    <submittedName>
        <fullName evidence="1">Uncharacterized protein</fullName>
    </submittedName>
</protein>
<accession>A0ACC2CMK6</accession>
<evidence type="ECO:0000313" key="1">
    <source>
        <dbReference type="EMBL" id="KAJ7543236.1"/>
    </source>
</evidence>
<comment type="caution">
    <text evidence="1">The sequence shown here is derived from an EMBL/GenBank/DDBJ whole genome shotgun (WGS) entry which is preliminary data.</text>
</comment>
<sequence length="55" mass="6218">MLAISSIHPLLFGCALLYNEGLVIACNIDLLEFGFNSNYFRFFFCVSLHKVIDTS</sequence>
<dbReference type="Proteomes" id="UP001162992">
    <property type="component" value="Chromosome 9"/>
</dbReference>
<organism evidence="1 2">
    <name type="scientific">Diphasiastrum complanatum</name>
    <name type="common">Issler's clubmoss</name>
    <name type="synonym">Lycopodium complanatum</name>
    <dbReference type="NCBI Taxonomy" id="34168"/>
    <lineage>
        <taxon>Eukaryota</taxon>
        <taxon>Viridiplantae</taxon>
        <taxon>Streptophyta</taxon>
        <taxon>Embryophyta</taxon>
        <taxon>Tracheophyta</taxon>
        <taxon>Lycopodiopsida</taxon>
        <taxon>Lycopodiales</taxon>
        <taxon>Lycopodiaceae</taxon>
        <taxon>Lycopodioideae</taxon>
        <taxon>Diphasiastrum</taxon>
    </lineage>
</organism>
<gene>
    <name evidence="1" type="ORF">O6H91_09G030400</name>
</gene>
<reference evidence="2" key="1">
    <citation type="journal article" date="2024" name="Proc. Natl. Acad. Sci. U.S.A.">
        <title>Extraordinary preservation of gene collinearity over three hundred million years revealed in homosporous lycophytes.</title>
        <authorList>
            <person name="Li C."/>
            <person name="Wickell D."/>
            <person name="Kuo L.Y."/>
            <person name="Chen X."/>
            <person name="Nie B."/>
            <person name="Liao X."/>
            <person name="Peng D."/>
            <person name="Ji J."/>
            <person name="Jenkins J."/>
            <person name="Williams M."/>
            <person name="Shu S."/>
            <person name="Plott C."/>
            <person name="Barry K."/>
            <person name="Rajasekar S."/>
            <person name="Grimwood J."/>
            <person name="Han X."/>
            <person name="Sun S."/>
            <person name="Hou Z."/>
            <person name="He W."/>
            <person name="Dai G."/>
            <person name="Sun C."/>
            <person name="Schmutz J."/>
            <person name="Leebens-Mack J.H."/>
            <person name="Li F.W."/>
            <person name="Wang L."/>
        </authorList>
    </citation>
    <scope>NUCLEOTIDE SEQUENCE [LARGE SCALE GENOMIC DNA]</scope>
    <source>
        <strain evidence="2">cv. PW_Plant_1</strain>
    </source>
</reference>
<evidence type="ECO:0000313" key="2">
    <source>
        <dbReference type="Proteomes" id="UP001162992"/>
    </source>
</evidence>